<dbReference type="InterPro" id="IPR011611">
    <property type="entry name" value="PfkB_dom"/>
</dbReference>
<reference evidence="5 6" key="1">
    <citation type="submission" date="2018-11" db="EMBL/GenBank/DDBJ databases">
        <authorList>
            <person name="Na S.W."/>
            <person name="Baik M."/>
        </authorList>
    </citation>
    <scope>NUCLEOTIDE SEQUENCE [LARGE SCALE GENOMIC DNA]</scope>
    <source>
        <strain evidence="5 6">E39</strain>
    </source>
</reference>
<evidence type="ECO:0000313" key="6">
    <source>
        <dbReference type="Proteomes" id="UP000249375"/>
    </source>
</evidence>
<accession>A0A5P8E8P3</accession>
<name>A0A5P8E8P3_9BACT</name>
<dbReference type="Pfam" id="PF00294">
    <property type="entry name" value="PfkB"/>
    <property type="match status" value="1"/>
</dbReference>
<dbReference type="EMBL" id="CP033459">
    <property type="protein sequence ID" value="QFQ13260.1"/>
    <property type="molecule type" value="Genomic_DNA"/>
</dbReference>
<protein>
    <submittedName>
        <fullName evidence="5">Carbohydrate kinase</fullName>
    </submittedName>
</protein>
<dbReference type="OrthoDB" id="9813569at2"/>
<feature type="domain" description="Carbohydrate kinase PfkB" evidence="4">
    <location>
        <begin position="19"/>
        <end position="282"/>
    </location>
</feature>
<dbReference type="PANTHER" id="PTHR43085:SF57">
    <property type="entry name" value="CARBOHYDRATE KINASE PFKB DOMAIN-CONTAINING PROTEIN"/>
    <property type="match status" value="1"/>
</dbReference>
<evidence type="ECO:0000256" key="3">
    <source>
        <dbReference type="ARBA" id="ARBA00022777"/>
    </source>
</evidence>
<proteinExistence type="inferred from homology"/>
<dbReference type="PROSITE" id="PS00584">
    <property type="entry name" value="PFKB_KINASES_2"/>
    <property type="match status" value="1"/>
</dbReference>
<dbReference type="CDD" id="cd01167">
    <property type="entry name" value="bac_FRK"/>
    <property type="match status" value="1"/>
</dbReference>
<evidence type="ECO:0000256" key="2">
    <source>
        <dbReference type="ARBA" id="ARBA00022679"/>
    </source>
</evidence>
<dbReference type="InterPro" id="IPR050306">
    <property type="entry name" value="PfkB_Carbo_kinase"/>
</dbReference>
<evidence type="ECO:0000259" key="4">
    <source>
        <dbReference type="Pfam" id="PF00294"/>
    </source>
</evidence>
<dbReference type="InterPro" id="IPR029056">
    <property type="entry name" value="Ribokinase-like"/>
</dbReference>
<gene>
    <name evidence="5" type="ORF">C7Y71_009720</name>
</gene>
<keyword evidence="3 5" id="KW-0418">Kinase</keyword>
<dbReference type="GO" id="GO:0016301">
    <property type="term" value="F:kinase activity"/>
    <property type="evidence" value="ECO:0007669"/>
    <property type="project" value="UniProtKB-KW"/>
</dbReference>
<comment type="similarity">
    <text evidence="1">Belongs to the carbohydrate kinase PfkB family.</text>
</comment>
<dbReference type="Proteomes" id="UP000249375">
    <property type="component" value="Chromosome"/>
</dbReference>
<organism evidence="5 6">
    <name type="scientific">Pseudoprevotella muciniphila</name>
    <dbReference type="NCBI Taxonomy" id="2133944"/>
    <lineage>
        <taxon>Bacteria</taxon>
        <taxon>Pseudomonadati</taxon>
        <taxon>Bacteroidota</taxon>
        <taxon>Bacteroidia</taxon>
        <taxon>Bacteroidales</taxon>
        <taxon>Prevotellaceae</taxon>
        <taxon>Pseudoprevotella</taxon>
    </lineage>
</organism>
<keyword evidence="6" id="KW-1185">Reference proteome</keyword>
<evidence type="ECO:0000313" key="5">
    <source>
        <dbReference type="EMBL" id="QFQ13260.1"/>
    </source>
</evidence>
<dbReference type="KEGG" id="alq:C7Y71_009720"/>
<dbReference type="RefSeq" id="WP_111897490.1">
    <property type="nucleotide sequence ID" value="NZ_CP033459.1"/>
</dbReference>
<sequence>MPKVVGIGEILWDVLPEGKQLGGAPANFAYHVSRAGTDAAIVSAVGNDTLGDETFSLLAEKRMDCKYVKRVGFPTGQVNVTLDADGVPQYDICEGVAWDNIPFSDDVLCLASECDAVCFGTLAQRNDVSRDSICRFLDATPGQCMKILDVNLRQDYYSEKVLVESLKRADVLKLNEEELPIVARLADVTSKGEAAICRSIMEKFALSIVILTCGAKYSLALTSDGQISRMNTPHVKVADTVGAGDAFTAAFAAAILKGCNLKEAHAKAVETSAYICTCHGAMPEYGGFCRE</sequence>
<dbReference type="InterPro" id="IPR002173">
    <property type="entry name" value="Carboh/pur_kinase_PfkB_CS"/>
</dbReference>
<dbReference type="SUPFAM" id="SSF53613">
    <property type="entry name" value="Ribokinase-like"/>
    <property type="match status" value="1"/>
</dbReference>
<evidence type="ECO:0000256" key="1">
    <source>
        <dbReference type="ARBA" id="ARBA00010688"/>
    </source>
</evidence>
<dbReference type="AlphaFoldDB" id="A0A5P8E8P3"/>
<dbReference type="Gene3D" id="3.40.1190.20">
    <property type="match status" value="1"/>
</dbReference>
<keyword evidence="2" id="KW-0808">Transferase</keyword>
<dbReference type="PANTHER" id="PTHR43085">
    <property type="entry name" value="HEXOKINASE FAMILY MEMBER"/>
    <property type="match status" value="1"/>
</dbReference>